<evidence type="ECO:0000313" key="1">
    <source>
        <dbReference type="EMBL" id="MCE5975232.1"/>
    </source>
</evidence>
<dbReference type="RefSeq" id="WP_233678147.1">
    <property type="nucleotide sequence ID" value="NZ_JAJUOS010000023.1"/>
</dbReference>
<dbReference type="Proteomes" id="UP001521181">
    <property type="component" value="Unassembled WGS sequence"/>
</dbReference>
<protein>
    <submittedName>
        <fullName evidence="1">Uncharacterized protein</fullName>
    </submittedName>
</protein>
<organism evidence="1 2">
    <name type="scientific">Rhodobacter flavimaris</name>
    <dbReference type="NCBI Taxonomy" id="2907145"/>
    <lineage>
        <taxon>Bacteria</taxon>
        <taxon>Pseudomonadati</taxon>
        <taxon>Pseudomonadota</taxon>
        <taxon>Alphaproteobacteria</taxon>
        <taxon>Rhodobacterales</taxon>
        <taxon>Rhodobacter group</taxon>
        <taxon>Rhodobacter</taxon>
    </lineage>
</organism>
<sequence>MLRCEGFEMVALLAALVGHLRGRDDFRLEISEEGAGSLIALEWAGARFRSRNWMADLRCHLRWGWPMSPDGAS</sequence>
<gene>
    <name evidence="1" type="ORF">LZA78_17365</name>
</gene>
<accession>A0ABS8YZK5</accession>
<comment type="caution">
    <text evidence="1">The sequence shown here is derived from an EMBL/GenBank/DDBJ whole genome shotgun (WGS) entry which is preliminary data.</text>
</comment>
<reference evidence="1 2" key="1">
    <citation type="submission" date="2021-12" db="EMBL/GenBank/DDBJ databases">
        <title>Sinirhodobacter sp. WL0062 is a bacterium isolated from seawater.</title>
        <authorList>
            <person name="Wang L."/>
            <person name="He W."/>
            <person name="Zhang D.-F."/>
        </authorList>
    </citation>
    <scope>NUCLEOTIDE SEQUENCE [LARGE SCALE GENOMIC DNA]</scope>
    <source>
        <strain evidence="1 2">WL0062</strain>
    </source>
</reference>
<name>A0ABS8YZK5_9RHOB</name>
<keyword evidence="2" id="KW-1185">Reference proteome</keyword>
<dbReference type="EMBL" id="JAJUOS010000023">
    <property type="protein sequence ID" value="MCE5975232.1"/>
    <property type="molecule type" value="Genomic_DNA"/>
</dbReference>
<evidence type="ECO:0000313" key="2">
    <source>
        <dbReference type="Proteomes" id="UP001521181"/>
    </source>
</evidence>
<proteinExistence type="predicted"/>